<comment type="caution">
    <text evidence="2">The sequence shown here is derived from an EMBL/GenBank/DDBJ whole genome shotgun (WGS) entry which is preliminary data.</text>
</comment>
<reference evidence="3" key="1">
    <citation type="journal article" date="2019" name="Int. J. Syst. Evol. Microbiol.">
        <title>The Global Catalogue of Microorganisms (GCM) 10K type strain sequencing project: providing services to taxonomists for standard genome sequencing and annotation.</title>
        <authorList>
            <consortium name="The Broad Institute Genomics Platform"/>
            <consortium name="The Broad Institute Genome Sequencing Center for Infectious Disease"/>
            <person name="Wu L."/>
            <person name="Ma J."/>
        </authorList>
    </citation>
    <scope>NUCLEOTIDE SEQUENCE [LARGE SCALE GENOMIC DNA]</scope>
    <source>
        <strain evidence="3">CCUG 60214</strain>
    </source>
</reference>
<dbReference type="Pfam" id="PF12680">
    <property type="entry name" value="SnoaL_2"/>
    <property type="match status" value="1"/>
</dbReference>
<evidence type="ECO:0000313" key="3">
    <source>
        <dbReference type="Proteomes" id="UP001597168"/>
    </source>
</evidence>
<proteinExistence type="predicted"/>
<keyword evidence="3" id="KW-1185">Reference proteome</keyword>
<accession>A0ABW3QM24</accession>
<dbReference type="InterPro" id="IPR032710">
    <property type="entry name" value="NTF2-like_dom_sf"/>
</dbReference>
<dbReference type="EMBL" id="JBHTLK010000009">
    <property type="protein sequence ID" value="MFD1146211.1"/>
    <property type="molecule type" value="Genomic_DNA"/>
</dbReference>
<feature type="domain" description="SnoaL-like" evidence="1">
    <location>
        <begin position="4"/>
        <end position="107"/>
    </location>
</feature>
<gene>
    <name evidence="2" type="ORF">ACFQ3T_03655</name>
</gene>
<dbReference type="SUPFAM" id="SSF54427">
    <property type="entry name" value="NTF2-like"/>
    <property type="match status" value="1"/>
</dbReference>
<dbReference type="RefSeq" id="WP_380719717.1">
    <property type="nucleotide sequence ID" value="NZ_JBHTLK010000009.1"/>
</dbReference>
<dbReference type="Proteomes" id="UP001597168">
    <property type="component" value="Unassembled WGS sequence"/>
</dbReference>
<dbReference type="InterPro" id="IPR037401">
    <property type="entry name" value="SnoaL-like"/>
</dbReference>
<sequence length="116" mass="12918">MTATYVRAMNSGDVEAVLRLYTEDAVSVWEPGKPVSGEEHEEGIRAYLARKPVMKAELRESFVTEDTALLVVDWELNIPAGQGFEAEHHTGIGLDVLRVGEDGRWRYVVDNPFGEA</sequence>
<dbReference type="InterPro" id="IPR011944">
    <property type="entry name" value="Steroid_delta5-4_isomerase"/>
</dbReference>
<dbReference type="NCBIfam" id="TIGR02246">
    <property type="entry name" value="SgcJ/EcaC family oxidoreductase"/>
    <property type="match status" value="1"/>
</dbReference>
<name>A0ABW3QM24_9PSEU</name>
<evidence type="ECO:0000259" key="1">
    <source>
        <dbReference type="Pfam" id="PF12680"/>
    </source>
</evidence>
<evidence type="ECO:0000313" key="2">
    <source>
        <dbReference type="EMBL" id="MFD1146211.1"/>
    </source>
</evidence>
<protein>
    <submittedName>
        <fullName evidence="2">YybH family protein</fullName>
    </submittedName>
</protein>
<organism evidence="2 3">
    <name type="scientific">Saccharothrix hoggarensis</name>
    <dbReference type="NCBI Taxonomy" id="913853"/>
    <lineage>
        <taxon>Bacteria</taxon>
        <taxon>Bacillati</taxon>
        <taxon>Actinomycetota</taxon>
        <taxon>Actinomycetes</taxon>
        <taxon>Pseudonocardiales</taxon>
        <taxon>Pseudonocardiaceae</taxon>
        <taxon>Saccharothrix</taxon>
    </lineage>
</organism>
<dbReference type="Gene3D" id="3.10.450.50">
    <property type="match status" value="1"/>
</dbReference>